<keyword evidence="2" id="KW-1185">Reference proteome</keyword>
<dbReference type="Proteomes" id="UP000008909">
    <property type="component" value="Unassembled WGS sequence"/>
</dbReference>
<dbReference type="PANTHER" id="PTHR47331:SF1">
    <property type="entry name" value="GAG-LIKE PROTEIN"/>
    <property type="match status" value="1"/>
</dbReference>
<proteinExistence type="predicted"/>
<protein>
    <submittedName>
        <fullName evidence="1">WDFY family member 4</fullName>
    </submittedName>
</protein>
<name>G7YCH2_CLOSI</name>
<reference key="2">
    <citation type="submission" date="2011-10" db="EMBL/GenBank/DDBJ databases">
        <title>The genome and transcriptome sequence of Clonorchis sinensis provide insights into the carcinogenic liver fluke.</title>
        <authorList>
            <person name="Wang X."/>
            <person name="Huang Y."/>
            <person name="Chen W."/>
            <person name="Liu H."/>
            <person name="Guo L."/>
            <person name="Chen Y."/>
            <person name="Luo F."/>
            <person name="Zhou W."/>
            <person name="Sun J."/>
            <person name="Mao Q."/>
            <person name="Liang P."/>
            <person name="Zhou C."/>
            <person name="Tian Y."/>
            <person name="Men J."/>
            <person name="Lv X."/>
            <person name="Huang L."/>
            <person name="Zhou J."/>
            <person name="Hu Y."/>
            <person name="Li R."/>
            <person name="Zhang F."/>
            <person name="Lei H."/>
            <person name="Li X."/>
            <person name="Hu X."/>
            <person name="Liang C."/>
            <person name="Xu J."/>
            <person name="Wu Z."/>
            <person name="Yu X."/>
        </authorList>
    </citation>
    <scope>NUCLEOTIDE SEQUENCE</scope>
    <source>
        <strain>Henan</strain>
    </source>
</reference>
<dbReference type="EMBL" id="DF143066">
    <property type="protein sequence ID" value="GAA50656.1"/>
    <property type="molecule type" value="Genomic_DNA"/>
</dbReference>
<evidence type="ECO:0000313" key="2">
    <source>
        <dbReference type="Proteomes" id="UP000008909"/>
    </source>
</evidence>
<dbReference type="PANTHER" id="PTHR47331">
    <property type="entry name" value="PHD-TYPE DOMAIN-CONTAINING PROTEIN"/>
    <property type="match status" value="1"/>
</dbReference>
<dbReference type="AlphaFoldDB" id="G7YCH2"/>
<gene>
    <name evidence="1" type="ORF">CLF_104870</name>
</gene>
<accession>G7YCH2</accession>
<organism evidence="1 2">
    <name type="scientific">Clonorchis sinensis</name>
    <name type="common">Chinese liver fluke</name>
    <dbReference type="NCBI Taxonomy" id="79923"/>
    <lineage>
        <taxon>Eukaryota</taxon>
        <taxon>Metazoa</taxon>
        <taxon>Spiralia</taxon>
        <taxon>Lophotrochozoa</taxon>
        <taxon>Platyhelminthes</taxon>
        <taxon>Trematoda</taxon>
        <taxon>Digenea</taxon>
        <taxon>Opisthorchiida</taxon>
        <taxon>Opisthorchiata</taxon>
        <taxon>Opisthorchiidae</taxon>
        <taxon>Clonorchis</taxon>
    </lineage>
</organism>
<sequence length="204" mass="22820">MFLLYIVQSERADLVGFQDAELLNSFDSDKLQCRPEFSGEFGQISEAFAPYFTTQVGGILLPSHPLSGEPTFVDLIQFITQKARVLSSRYGTLGDCCTKVPRYSQLVLQYINNQSTRFCTFLANRLVVIQEYSMQSEWKHVKSSQNPADRASGGINGVNDLSRWMCGPEFIKKSNIPLSSVTPNRIPNDEELKTFGTTVNAIST</sequence>
<evidence type="ECO:0000313" key="1">
    <source>
        <dbReference type="EMBL" id="GAA50656.1"/>
    </source>
</evidence>
<reference evidence="1" key="1">
    <citation type="journal article" date="2011" name="Genome Biol.">
        <title>The draft genome of the carcinogenic human liver fluke Clonorchis sinensis.</title>
        <authorList>
            <person name="Wang X."/>
            <person name="Chen W."/>
            <person name="Huang Y."/>
            <person name="Sun J."/>
            <person name="Men J."/>
            <person name="Liu H."/>
            <person name="Luo F."/>
            <person name="Guo L."/>
            <person name="Lv X."/>
            <person name="Deng C."/>
            <person name="Zhou C."/>
            <person name="Fan Y."/>
            <person name="Li X."/>
            <person name="Huang L."/>
            <person name="Hu Y."/>
            <person name="Liang C."/>
            <person name="Hu X."/>
            <person name="Xu J."/>
            <person name="Yu X."/>
        </authorList>
    </citation>
    <scope>NUCLEOTIDE SEQUENCE [LARGE SCALE GENOMIC DNA]</scope>
    <source>
        <strain evidence="1">Henan</strain>
    </source>
</reference>